<keyword evidence="2" id="KW-1185">Reference proteome</keyword>
<sequence>MCVASTSSTNPTSNFATSFTGCEYVILRNFHGCRTVINLVVAFVARVFLFEAIEGGRNRGKLGKLVTTPLSLHKDAEEDFGHMKKNDYS</sequence>
<evidence type="ECO:0000313" key="2">
    <source>
        <dbReference type="Proteomes" id="UP000887013"/>
    </source>
</evidence>
<gene>
    <name evidence="1" type="ORF">NPIL_611621</name>
</gene>
<protein>
    <submittedName>
        <fullName evidence="1">Uncharacterized protein</fullName>
    </submittedName>
</protein>
<organism evidence="1 2">
    <name type="scientific">Nephila pilipes</name>
    <name type="common">Giant wood spider</name>
    <name type="synonym">Nephila maculata</name>
    <dbReference type="NCBI Taxonomy" id="299642"/>
    <lineage>
        <taxon>Eukaryota</taxon>
        <taxon>Metazoa</taxon>
        <taxon>Ecdysozoa</taxon>
        <taxon>Arthropoda</taxon>
        <taxon>Chelicerata</taxon>
        <taxon>Arachnida</taxon>
        <taxon>Araneae</taxon>
        <taxon>Araneomorphae</taxon>
        <taxon>Entelegynae</taxon>
        <taxon>Araneoidea</taxon>
        <taxon>Nephilidae</taxon>
        <taxon>Nephila</taxon>
    </lineage>
</organism>
<proteinExistence type="predicted"/>
<evidence type="ECO:0000313" key="1">
    <source>
        <dbReference type="EMBL" id="GFS86023.1"/>
    </source>
</evidence>
<dbReference type="EMBL" id="BMAW01052501">
    <property type="protein sequence ID" value="GFS86023.1"/>
    <property type="molecule type" value="Genomic_DNA"/>
</dbReference>
<comment type="caution">
    <text evidence="1">The sequence shown here is derived from an EMBL/GenBank/DDBJ whole genome shotgun (WGS) entry which is preliminary data.</text>
</comment>
<dbReference type="AlphaFoldDB" id="A0A8X6TA23"/>
<name>A0A8X6TA23_NEPPI</name>
<accession>A0A8X6TA23</accession>
<reference evidence="1" key="1">
    <citation type="submission" date="2020-08" db="EMBL/GenBank/DDBJ databases">
        <title>Multicomponent nature underlies the extraordinary mechanical properties of spider dragline silk.</title>
        <authorList>
            <person name="Kono N."/>
            <person name="Nakamura H."/>
            <person name="Mori M."/>
            <person name="Yoshida Y."/>
            <person name="Ohtoshi R."/>
            <person name="Malay A.D."/>
            <person name="Moran D.A.P."/>
            <person name="Tomita M."/>
            <person name="Numata K."/>
            <person name="Arakawa K."/>
        </authorList>
    </citation>
    <scope>NUCLEOTIDE SEQUENCE</scope>
</reference>
<dbReference type="Proteomes" id="UP000887013">
    <property type="component" value="Unassembled WGS sequence"/>
</dbReference>